<accession>A0A9X1UV69</accession>
<keyword evidence="2" id="KW-1185">Reference proteome</keyword>
<protein>
    <submittedName>
        <fullName evidence="1">Uncharacterized protein</fullName>
    </submittedName>
</protein>
<evidence type="ECO:0000313" key="2">
    <source>
        <dbReference type="Proteomes" id="UP001139344"/>
    </source>
</evidence>
<dbReference type="AlphaFoldDB" id="A0A9X1UV69"/>
<gene>
    <name evidence="1" type="ORF">LU635_05075</name>
</gene>
<proteinExistence type="predicted"/>
<comment type="caution">
    <text evidence="1">The sequence shown here is derived from an EMBL/GenBank/DDBJ whole genome shotgun (WGS) entry which is preliminary data.</text>
</comment>
<reference evidence="1" key="1">
    <citation type="submission" date="2021-12" db="EMBL/GenBank/DDBJ databases">
        <title>Description of Gramella crocea sp. nov., a new bacterium isolated from activated sludge.</title>
        <authorList>
            <person name="Zhang X."/>
        </authorList>
    </citation>
    <scope>NUCLEOTIDE SEQUENCE</scope>
    <source>
        <strain evidence="1">YB25</strain>
    </source>
</reference>
<evidence type="ECO:0000313" key="1">
    <source>
        <dbReference type="EMBL" id="MCG9971002.1"/>
    </source>
</evidence>
<name>A0A9X1UV69_9FLAO</name>
<sequence length="50" mass="5922">MQTSDQPKSNILNSIEFENETTVKIELNRPANMSKRMLARYIFKKLQHLN</sequence>
<dbReference type="EMBL" id="JAJSON010000014">
    <property type="protein sequence ID" value="MCG9971002.1"/>
    <property type="molecule type" value="Genomic_DNA"/>
</dbReference>
<dbReference type="Proteomes" id="UP001139344">
    <property type="component" value="Unassembled WGS sequence"/>
</dbReference>
<dbReference type="RefSeq" id="WP_240096876.1">
    <property type="nucleotide sequence ID" value="NZ_JAJSON010000014.1"/>
</dbReference>
<organism evidence="1 2">
    <name type="scientific">Christiangramia crocea</name>
    <dbReference type="NCBI Taxonomy" id="2904124"/>
    <lineage>
        <taxon>Bacteria</taxon>
        <taxon>Pseudomonadati</taxon>
        <taxon>Bacteroidota</taxon>
        <taxon>Flavobacteriia</taxon>
        <taxon>Flavobacteriales</taxon>
        <taxon>Flavobacteriaceae</taxon>
        <taxon>Christiangramia</taxon>
    </lineage>
</organism>